<proteinExistence type="predicted"/>
<evidence type="ECO:0000256" key="1">
    <source>
        <dbReference type="SAM" id="Phobius"/>
    </source>
</evidence>
<protein>
    <submittedName>
        <fullName evidence="2">Shikimate kinase</fullName>
    </submittedName>
</protein>
<keyword evidence="2" id="KW-0808">Transferase</keyword>
<reference evidence="2 3" key="1">
    <citation type="submission" date="2023-07" db="EMBL/GenBank/DDBJ databases">
        <title>Comparative genomics of wheat-associated soil bacteria to identify genetic determinants of phenazine resistance.</title>
        <authorList>
            <person name="Mouncey N."/>
        </authorList>
    </citation>
    <scope>NUCLEOTIDE SEQUENCE [LARGE SCALE GENOMIC DNA]</scope>
    <source>
        <strain evidence="2 3">W2I16</strain>
    </source>
</reference>
<dbReference type="GO" id="GO:0016301">
    <property type="term" value="F:kinase activity"/>
    <property type="evidence" value="ECO:0007669"/>
    <property type="project" value="UniProtKB-KW"/>
</dbReference>
<keyword evidence="2" id="KW-0418">Kinase</keyword>
<keyword evidence="1" id="KW-0472">Membrane</keyword>
<keyword evidence="3" id="KW-1185">Reference proteome</keyword>
<gene>
    <name evidence="2" type="ORF">QFZ49_005032</name>
</gene>
<organism evidence="2 3">
    <name type="scientific">Streptomyces turgidiscabies</name>
    <dbReference type="NCBI Taxonomy" id="85558"/>
    <lineage>
        <taxon>Bacteria</taxon>
        <taxon>Bacillati</taxon>
        <taxon>Actinomycetota</taxon>
        <taxon>Actinomycetes</taxon>
        <taxon>Kitasatosporales</taxon>
        <taxon>Streptomycetaceae</taxon>
        <taxon>Streptomyces</taxon>
    </lineage>
</organism>
<dbReference type="EMBL" id="JAUSZS010000006">
    <property type="protein sequence ID" value="MDQ0935061.1"/>
    <property type="molecule type" value="Genomic_DNA"/>
</dbReference>
<sequence>MTTPPPPGPPSPPDAPLLSQRAVVVLLTAAFIGAVFGVLTFFSTGNAAGALLAGLTGTGASTLGLHKIIG</sequence>
<keyword evidence="1" id="KW-1133">Transmembrane helix</keyword>
<comment type="caution">
    <text evidence="2">The sequence shown here is derived from an EMBL/GenBank/DDBJ whole genome shotgun (WGS) entry which is preliminary data.</text>
</comment>
<evidence type="ECO:0000313" key="2">
    <source>
        <dbReference type="EMBL" id="MDQ0935061.1"/>
    </source>
</evidence>
<dbReference type="Proteomes" id="UP001223072">
    <property type="component" value="Unassembled WGS sequence"/>
</dbReference>
<feature type="transmembrane region" description="Helical" evidence="1">
    <location>
        <begin position="20"/>
        <end position="42"/>
    </location>
</feature>
<name>A0ABU0RSX1_9ACTN</name>
<evidence type="ECO:0000313" key="3">
    <source>
        <dbReference type="Proteomes" id="UP001223072"/>
    </source>
</evidence>
<accession>A0ABU0RSX1</accession>
<keyword evidence="1" id="KW-0812">Transmembrane</keyword>